<accession>A0A5B8II78</accession>
<gene>
    <name evidence="2" type="ORF">2_74</name>
</gene>
<evidence type="ECO:0000313" key="2">
    <source>
        <dbReference type="EMBL" id="QDY52002.1"/>
    </source>
</evidence>
<name>A0A5B8II78_9VIRU</name>
<dbReference type="PANTHER" id="PTHR34706">
    <property type="entry name" value="SLR1338 PROTEIN"/>
    <property type="match status" value="1"/>
</dbReference>
<organism evidence="2">
    <name type="scientific">Mimiviridae sp. ChoanoV1</name>
    <dbReference type="NCBI Taxonomy" id="2596887"/>
    <lineage>
        <taxon>Viruses</taxon>
        <taxon>Varidnaviria</taxon>
        <taxon>Bamfordvirae</taxon>
        <taxon>Nucleocytoviricota</taxon>
        <taxon>Megaviricetes</taxon>
        <taxon>Imitervirales</taxon>
        <taxon>Schizomimiviridae</taxon>
    </lineage>
</organism>
<evidence type="ECO:0000259" key="1">
    <source>
        <dbReference type="SMART" id="SM00327"/>
    </source>
</evidence>
<proteinExistence type="predicted"/>
<dbReference type="PANTHER" id="PTHR34706:SF1">
    <property type="entry name" value="VWFA DOMAIN-CONTAINING PROTEIN"/>
    <property type="match status" value="1"/>
</dbReference>
<dbReference type="SUPFAM" id="SSF53300">
    <property type="entry name" value="vWA-like"/>
    <property type="match status" value="1"/>
</dbReference>
<protein>
    <recommendedName>
        <fullName evidence="1">VWFA domain-containing protein</fullName>
    </recommendedName>
</protein>
<dbReference type="EMBL" id="MK250086">
    <property type="protein sequence ID" value="QDY52002.1"/>
    <property type="molecule type" value="Genomic_DNA"/>
</dbReference>
<dbReference type="Gene3D" id="3.40.50.410">
    <property type="entry name" value="von Willebrand factor, type A domain"/>
    <property type="match status" value="1"/>
</dbReference>
<dbReference type="SMART" id="SM00327">
    <property type="entry name" value="VWA"/>
    <property type="match status" value="1"/>
</dbReference>
<dbReference type="InterPro" id="IPR002035">
    <property type="entry name" value="VWF_A"/>
</dbReference>
<reference evidence="2" key="1">
    <citation type="submission" date="2018-11" db="EMBL/GenBank/DDBJ databases">
        <title>A distinct lineage of giant viruses engineers rhodopsin photosystems in predatory marine eukaryotes.</title>
        <authorList>
            <person name="Needham D.M."/>
            <person name="Yoshizawa S."/>
            <person name="Hosaka T."/>
            <person name="Poirier C."/>
            <person name="Choi C.-J."/>
            <person name="Hehenberger E."/>
            <person name="Irwin N.A.T."/>
            <person name="Wilken S."/>
            <person name="Yung C.-M."/>
            <person name="Bachy C."/>
            <person name="Kurihara R."/>
            <person name="Nakajima Y."/>
            <person name="Kojima K."/>
            <person name="Kimura-Someya T."/>
            <person name="Leonard G."/>
            <person name="Malmstrom R.R."/>
            <person name="Mende D."/>
            <person name="Olson D.K."/>
            <person name="Sudo Y."/>
            <person name="Sudek S."/>
            <person name="Richards T.A."/>
            <person name="DeLong E.F."/>
            <person name="Keeling P.J."/>
            <person name="Santoro A.E."/>
            <person name="Shirouzu M."/>
            <person name="Iwasaki W."/>
            <person name="Worden A.Z."/>
        </authorList>
    </citation>
    <scope>NUCLEOTIDE SEQUENCE</scope>
</reference>
<sequence>MNNPPNYHQAISYNDYIQPSAPPQPLSKSQKIQNLITKYEIDNLFSEKLDILSNFEIVLLIDDSGSMNTPLSNSNHNTRWDELKEVVNIVLEIATIYDTDGIDINFLNRNNHENIYDLERVKYILEDRPSGLTPLNNSLKMILDKYRDSVKPVLIVIATDGIPTNDFGKQDVDSFKNTLIQKNHSKFSVSFLACSDQEQDVNYLNYLDRKVPNVDTLDDYNSELIEVKKAQGKRFRYTFGDHIVRLLLGPLCPELDSLDEKQVNCKCNIL</sequence>
<feature type="domain" description="VWFA" evidence="1">
    <location>
        <begin position="54"/>
        <end position="235"/>
    </location>
</feature>
<dbReference type="InterPro" id="IPR036465">
    <property type="entry name" value="vWFA_dom_sf"/>
</dbReference>